<gene>
    <name evidence="1" type="ORF">ABG768_009440</name>
</gene>
<dbReference type="EMBL" id="JAWDJR010000017">
    <property type="protein sequence ID" value="KAK9959309.1"/>
    <property type="molecule type" value="Genomic_DNA"/>
</dbReference>
<dbReference type="AlphaFoldDB" id="A0AAW1ZG16"/>
<evidence type="ECO:0000313" key="1">
    <source>
        <dbReference type="EMBL" id="KAK9959309.1"/>
    </source>
</evidence>
<reference evidence="1 2" key="1">
    <citation type="submission" date="2024-05" db="EMBL/GenBank/DDBJ databases">
        <title>A high-quality chromosomal-level genome assembly of Topmouth culter (Culter alburnus).</title>
        <authorList>
            <person name="Zhao H."/>
        </authorList>
    </citation>
    <scope>NUCLEOTIDE SEQUENCE [LARGE SCALE GENOMIC DNA]</scope>
    <source>
        <strain evidence="1">CATC2023</strain>
        <tissue evidence="1">Muscle</tissue>
    </source>
</reference>
<evidence type="ECO:0000313" key="2">
    <source>
        <dbReference type="Proteomes" id="UP001479290"/>
    </source>
</evidence>
<accession>A0AAW1ZG16</accession>
<protein>
    <submittedName>
        <fullName evidence="1">Uncharacterized protein</fullName>
    </submittedName>
</protein>
<name>A0AAW1ZG16_CULAL</name>
<dbReference type="Proteomes" id="UP001479290">
    <property type="component" value="Unassembled WGS sequence"/>
</dbReference>
<keyword evidence="2" id="KW-1185">Reference proteome</keyword>
<organism evidence="1 2">
    <name type="scientific">Culter alburnus</name>
    <name type="common">Topmouth culter</name>
    <dbReference type="NCBI Taxonomy" id="194366"/>
    <lineage>
        <taxon>Eukaryota</taxon>
        <taxon>Metazoa</taxon>
        <taxon>Chordata</taxon>
        <taxon>Craniata</taxon>
        <taxon>Vertebrata</taxon>
        <taxon>Euteleostomi</taxon>
        <taxon>Actinopterygii</taxon>
        <taxon>Neopterygii</taxon>
        <taxon>Teleostei</taxon>
        <taxon>Ostariophysi</taxon>
        <taxon>Cypriniformes</taxon>
        <taxon>Xenocyprididae</taxon>
        <taxon>Xenocypridinae</taxon>
        <taxon>Culter</taxon>
    </lineage>
</organism>
<proteinExistence type="predicted"/>
<sequence>KPAAPSPLLCGGLSLPHRSASDVGLNGPSYGRNYGRGEGLITVINPARTWPRRARHDNEGPLSEF</sequence>
<feature type="non-terminal residue" evidence="1">
    <location>
        <position position="1"/>
    </location>
</feature>
<comment type="caution">
    <text evidence="1">The sequence shown here is derived from an EMBL/GenBank/DDBJ whole genome shotgun (WGS) entry which is preliminary data.</text>
</comment>